<feature type="region of interest" description="Disordered" evidence="1">
    <location>
        <begin position="51"/>
        <end position="76"/>
    </location>
</feature>
<dbReference type="EMBL" id="HACG01009513">
    <property type="protein sequence ID" value="CEK56378.1"/>
    <property type="molecule type" value="Transcribed_RNA"/>
</dbReference>
<sequence length="76" mass="8570">NRFRETLNKAVEQVMEKEKAKKSKVSEKISDPALRSALQRPALTPVEPIASSSASYVSHGHSTRKSQLTKRKRYTT</sequence>
<evidence type="ECO:0000256" key="1">
    <source>
        <dbReference type="SAM" id="MobiDB-lite"/>
    </source>
</evidence>
<gene>
    <name evidence="2" type="primary">ORF27492</name>
</gene>
<protein>
    <submittedName>
        <fullName evidence="2">Uncharacterized protein</fullName>
    </submittedName>
</protein>
<organism evidence="2">
    <name type="scientific">Arion vulgaris</name>
    <dbReference type="NCBI Taxonomy" id="1028688"/>
    <lineage>
        <taxon>Eukaryota</taxon>
        <taxon>Metazoa</taxon>
        <taxon>Spiralia</taxon>
        <taxon>Lophotrochozoa</taxon>
        <taxon>Mollusca</taxon>
        <taxon>Gastropoda</taxon>
        <taxon>Heterobranchia</taxon>
        <taxon>Euthyneura</taxon>
        <taxon>Panpulmonata</taxon>
        <taxon>Eupulmonata</taxon>
        <taxon>Stylommatophora</taxon>
        <taxon>Helicina</taxon>
        <taxon>Arionoidea</taxon>
        <taxon>Arionidae</taxon>
        <taxon>Arion</taxon>
    </lineage>
</organism>
<reference evidence="2" key="1">
    <citation type="submission" date="2014-12" db="EMBL/GenBank/DDBJ databases">
        <title>Insight into the proteome of Arion vulgaris.</title>
        <authorList>
            <person name="Aradska J."/>
            <person name="Bulat T."/>
            <person name="Smidak R."/>
            <person name="Sarate P."/>
            <person name="Gangsoo J."/>
            <person name="Sialana F."/>
            <person name="Bilban M."/>
            <person name="Lubec G."/>
        </authorList>
    </citation>
    <scope>NUCLEOTIDE SEQUENCE</scope>
    <source>
        <tissue evidence="2">Skin</tissue>
    </source>
</reference>
<feature type="compositionally biased region" description="Basic residues" evidence="1">
    <location>
        <begin position="61"/>
        <end position="76"/>
    </location>
</feature>
<name>A0A0B6YJI5_9EUPU</name>
<accession>A0A0B6YJI5</accession>
<proteinExistence type="predicted"/>
<feature type="compositionally biased region" description="Low complexity" evidence="1">
    <location>
        <begin position="51"/>
        <end position="60"/>
    </location>
</feature>
<dbReference type="AlphaFoldDB" id="A0A0B6YJI5"/>
<evidence type="ECO:0000313" key="2">
    <source>
        <dbReference type="EMBL" id="CEK56378.1"/>
    </source>
</evidence>
<feature type="non-terminal residue" evidence="2">
    <location>
        <position position="1"/>
    </location>
</feature>